<gene>
    <name evidence="1" type="ORF">PIB30_066467</name>
</gene>
<sequence>MTFTELQNGLCRSIEDHILKRVNKVLYRNPVMVFAGSIQFQTMPITDDMSMQQMFQIYRYTWFQVPNLELYVEFELIEHHRDKEEDEDNNTNDPLVQHAIQTFVRNNSFGIPSFMRDLELQVMNPLAKFPEFANIGVAAPEDGEFDIGMDFMSMESVISAYDDGCDWLIRASLIRRKGCWEIRKYNGRHTCIVGAAISQDHSKLDSDMIADVMRPLVEIDPTIQVTCDKMPGSKVKIQTLPTYVWDEEVHGVRILHRVFLDFLPLHQSVPTLQAVDTS</sequence>
<evidence type="ECO:0000313" key="1">
    <source>
        <dbReference type="EMBL" id="MED6162023.1"/>
    </source>
</evidence>
<name>A0ABU6UPR9_9FABA</name>
<protein>
    <submittedName>
        <fullName evidence="1">Uncharacterized protein</fullName>
    </submittedName>
</protein>
<accession>A0ABU6UPR9</accession>
<organism evidence="1 2">
    <name type="scientific">Stylosanthes scabra</name>
    <dbReference type="NCBI Taxonomy" id="79078"/>
    <lineage>
        <taxon>Eukaryota</taxon>
        <taxon>Viridiplantae</taxon>
        <taxon>Streptophyta</taxon>
        <taxon>Embryophyta</taxon>
        <taxon>Tracheophyta</taxon>
        <taxon>Spermatophyta</taxon>
        <taxon>Magnoliopsida</taxon>
        <taxon>eudicotyledons</taxon>
        <taxon>Gunneridae</taxon>
        <taxon>Pentapetalae</taxon>
        <taxon>rosids</taxon>
        <taxon>fabids</taxon>
        <taxon>Fabales</taxon>
        <taxon>Fabaceae</taxon>
        <taxon>Papilionoideae</taxon>
        <taxon>50 kb inversion clade</taxon>
        <taxon>dalbergioids sensu lato</taxon>
        <taxon>Dalbergieae</taxon>
        <taxon>Pterocarpus clade</taxon>
        <taxon>Stylosanthes</taxon>
    </lineage>
</organism>
<dbReference type="Proteomes" id="UP001341840">
    <property type="component" value="Unassembled WGS sequence"/>
</dbReference>
<evidence type="ECO:0000313" key="2">
    <source>
        <dbReference type="Proteomes" id="UP001341840"/>
    </source>
</evidence>
<dbReference type="EMBL" id="JASCZI010121507">
    <property type="protein sequence ID" value="MED6162023.1"/>
    <property type="molecule type" value="Genomic_DNA"/>
</dbReference>
<proteinExistence type="predicted"/>
<reference evidence="1 2" key="1">
    <citation type="journal article" date="2023" name="Plants (Basel)">
        <title>Bridging the Gap: Combining Genomics and Transcriptomics Approaches to Understand Stylosanthes scabra, an Orphan Legume from the Brazilian Caatinga.</title>
        <authorList>
            <person name="Ferreira-Neto J.R.C."/>
            <person name="da Silva M.D."/>
            <person name="Binneck E."/>
            <person name="de Melo N.F."/>
            <person name="da Silva R.H."/>
            <person name="de Melo A.L.T.M."/>
            <person name="Pandolfi V."/>
            <person name="Bustamante F.O."/>
            <person name="Brasileiro-Vidal A.C."/>
            <person name="Benko-Iseppon A.M."/>
        </authorList>
    </citation>
    <scope>NUCLEOTIDE SEQUENCE [LARGE SCALE GENOMIC DNA]</scope>
    <source>
        <tissue evidence="1">Leaves</tissue>
    </source>
</reference>
<comment type="caution">
    <text evidence="1">The sequence shown here is derived from an EMBL/GenBank/DDBJ whole genome shotgun (WGS) entry which is preliminary data.</text>
</comment>
<keyword evidence="2" id="KW-1185">Reference proteome</keyword>